<dbReference type="Pfam" id="PF01739">
    <property type="entry name" value="CheR"/>
    <property type="match status" value="1"/>
</dbReference>
<keyword evidence="9" id="KW-1185">Reference proteome</keyword>
<dbReference type="RefSeq" id="WP_345421281.1">
    <property type="nucleotide sequence ID" value="NZ_AP031496.1"/>
</dbReference>
<feature type="binding site" evidence="6">
    <location>
        <position position="79"/>
    </location>
    <ligand>
        <name>S-adenosyl-L-methionine</name>
        <dbReference type="ChEBI" id="CHEBI:59789"/>
    </ligand>
</feature>
<keyword evidence="4 5" id="KW-0949">S-adenosyl-L-methionine</keyword>
<evidence type="ECO:0000256" key="6">
    <source>
        <dbReference type="PIRSR" id="PIRSR000410-1"/>
    </source>
</evidence>
<accession>A0AAV3U1Y4</accession>
<dbReference type="Gene3D" id="1.10.155.10">
    <property type="entry name" value="Chemotaxis receptor methyltransferase CheR, N-terminal domain"/>
    <property type="match status" value="1"/>
</dbReference>
<comment type="catalytic activity">
    <reaction evidence="1 5">
        <text>L-glutamyl-[protein] + S-adenosyl-L-methionine = [protein]-L-glutamate 5-O-methyl ester + S-adenosyl-L-homocysteine</text>
        <dbReference type="Rhea" id="RHEA:24452"/>
        <dbReference type="Rhea" id="RHEA-COMP:10208"/>
        <dbReference type="Rhea" id="RHEA-COMP:10311"/>
        <dbReference type="ChEBI" id="CHEBI:29973"/>
        <dbReference type="ChEBI" id="CHEBI:57856"/>
        <dbReference type="ChEBI" id="CHEBI:59789"/>
        <dbReference type="ChEBI" id="CHEBI:82795"/>
        <dbReference type="EC" id="2.1.1.80"/>
    </reaction>
</comment>
<evidence type="ECO:0000313" key="9">
    <source>
        <dbReference type="Proteomes" id="UP001409585"/>
    </source>
</evidence>
<feature type="binding site" evidence="6">
    <location>
        <position position="122"/>
    </location>
    <ligand>
        <name>S-adenosyl-L-methionine</name>
        <dbReference type="ChEBI" id="CHEBI:59789"/>
    </ligand>
</feature>
<dbReference type="InterPro" id="IPR022641">
    <property type="entry name" value="CheR_N"/>
</dbReference>
<evidence type="ECO:0000259" key="7">
    <source>
        <dbReference type="PROSITE" id="PS50123"/>
    </source>
</evidence>
<dbReference type="EC" id="2.1.1.80" evidence="5"/>
<dbReference type="PROSITE" id="PS50123">
    <property type="entry name" value="CHER"/>
    <property type="match status" value="1"/>
</dbReference>
<dbReference type="InterPro" id="IPR022642">
    <property type="entry name" value="CheR_C"/>
</dbReference>
<protein>
    <recommendedName>
        <fullName evidence="5">Chemotaxis protein methyltransferase</fullName>
        <ecNumber evidence="5">2.1.1.80</ecNumber>
    </recommendedName>
</protein>
<comment type="function">
    <text evidence="5">Methylation of the membrane-bound methyl-accepting chemotaxis proteins (MCP) to form gamma-glutamyl methyl ester residues in MCP.</text>
</comment>
<dbReference type="EMBL" id="BAABLX010000016">
    <property type="protein sequence ID" value="GAA4942268.1"/>
    <property type="molecule type" value="Genomic_DNA"/>
</dbReference>
<comment type="caution">
    <text evidence="8">The sequence shown here is derived from an EMBL/GenBank/DDBJ whole genome shotgun (WGS) entry which is preliminary data.</text>
</comment>
<evidence type="ECO:0000256" key="5">
    <source>
        <dbReference type="PIRNR" id="PIRNR000410"/>
    </source>
</evidence>
<dbReference type="Gene3D" id="3.40.50.150">
    <property type="entry name" value="Vaccinia Virus protein VP39"/>
    <property type="match status" value="1"/>
</dbReference>
<reference evidence="9" key="1">
    <citation type="journal article" date="2019" name="Int. J. Syst. Evol. Microbiol.">
        <title>The Global Catalogue of Microorganisms (GCM) 10K type strain sequencing project: providing services to taxonomists for standard genome sequencing and annotation.</title>
        <authorList>
            <consortium name="The Broad Institute Genomics Platform"/>
            <consortium name="The Broad Institute Genome Sequencing Center for Infectious Disease"/>
            <person name="Wu L."/>
            <person name="Ma J."/>
        </authorList>
    </citation>
    <scope>NUCLEOTIDE SEQUENCE [LARGE SCALE GENOMIC DNA]</scope>
    <source>
        <strain evidence="9">JCM 19134</strain>
    </source>
</reference>
<evidence type="ECO:0000256" key="4">
    <source>
        <dbReference type="ARBA" id="ARBA00022691"/>
    </source>
</evidence>
<dbReference type="GO" id="GO:0008983">
    <property type="term" value="F:protein-glutamate O-methyltransferase activity"/>
    <property type="evidence" value="ECO:0007669"/>
    <property type="project" value="UniProtKB-EC"/>
</dbReference>
<dbReference type="SMART" id="SM00138">
    <property type="entry name" value="MeTrc"/>
    <property type="match status" value="1"/>
</dbReference>
<dbReference type="GO" id="GO:0032259">
    <property type="term" value="P:methylation"/>
    <property type="evidence" value="ECO:0007669"/>
    <property type="project" value="UniProtKB-KW"/>
</dbReference>
<dbReference type="InterPro" id="IPR036804">
    <property type="entry name" value="CheR_N_sf"/>
</dbReference>
<dbReference type="CDD" id="cd02440">
    <property type="entry name" value="AdoMet_MTases"/>
    <property type="match status" value="1"/>
</dbReference>
<dbReference type="SUPFAM" id="SSF47757">
    <property type="entry name" value="Chemotaxis receptor methyltransferase CheR, N-terminal domain"/>
    <property type="match status" value="1"/>
</dbReference>
<keyword evidence="3 5" id="KW-0808">Transferase</keyword>
<dbReference type="InterPro" id="IPR029063">
    <property type="entry name" value="SAM-dependent_MTases_sf"/>
</dbReference>
<evidence type="ECO:0000256" key="2">
    <source>
        <dbReference type="ARBA" id="ARBA00022603"/>
    </source>
</evidence>
<dbReference type="PIRSF" id="PIRSF000410">
    <property type="entry name" value="CheR"/>
    <property type="match status" value="1"/>
</dbReference>
<dbReference type="SUPFAM" id="SSF53335">
    <property type="entry name" value="S-adenosyl-L-methionine-dependent methyltransferases"/>
    <property type="match status" value="1"/>
</dbReference>
<dbReference type="Pfam" id="PF03705">
    <property type="entry name" value="CheR_N"/>
    <property type="match status" value="1"/>
</dbReference>
<dbReference type="PANTHER" id="PTHR24422:SF19">
    <property type="entry name" value="CHEMOTAXIS PROTEIN METHYLTRANSFERASE"/>
    <property type="match status" value="1"/>
</dbReference>
<dbReference type="InterPro" id="IPR000780">
    <property type="entry name" value="CheR_MeTrfase"/>
</dbReference>
<proteinExistence type="predicted"/>
<sequence length="279" mass="32591">MEARSEEHSLSDKQFKKLCDLVYDSTGIVLAEGKRQMVYRRLMRRIRELKLKTFPEYYALLENNDDTEWPNFLNAITTNFTSFFRENHHFEYLKSEFLPRHCREFGRDRLRVWSTASSTGEEPYSLAITLRDFYGHGVADTDCRILATDLDTNVLETARAGIYDADRIEGLPEAVKRKNFKQRVVDGRALVKVDQELQQLLAFKQLNLMHDWPMRGPFDVIMCRNVMIYFDKPTQAKLLNKFMRLLRPNGVLMLGHSESIAKDFSQLKSDGKTTYIKVA</sequence>
<dbReference type="InterPro" id="IPR050903">
    <property type="entry name" value="Bact_Chemotaxis_MeTrfase"/>
</dbReference>
<dbReference type="PRINTS" id="PR00996">
    <property type="entry name" value="CHERMTFRASE"/>
</dbReference>
<evidence type="ECO:0000313" key="8">
    <source>
        <dbReference type="EMBL" id="GAA4942268.1"/>
    </source>
</evidence>
<dbReference type="AlphaFoldDB" id="A0AAV3U1Y4"/>
<feature type="binding site" evidence="6">
    <location>
        <begin position="207"/>
        <end position="208"/>
    </location>
    <ligand>
        <name>S-adenosyl-L-methionine</name>
        <dbReference type="ChEBI" id="CHEBI:59789"/>
    </ligand>
</feature>
<feature type="binding site" evidence="6">
    <location>
        <position position="149"/>
    </location>
    <ligand>
        <name>S-adenosyl-L-methionine</name>
        <dbReference type="ChEBI" id="CHEBI:59789"/>
    </ligand>
</feature>
<dbReference type="Proteomes" id="UP001409585">
    <property type="component" value="Unassembled WGS sequence"/>
</dbReference>
<evidence type="ECO:0000256" key="3">
    <source>
        <dbReference type="ARBA" id="ARBA00022679"/>
    </source>
</evidence>
<dbReference type="InterPro" id="IPR026024">
    <property type="entry name" value="Chemotaxis_MeTrfase_CheR"/>
</dbReference>
<dbReference type="PANTHER" id="PTHR24422">
    <property type="entry name" value="CHEMOTAXIS PROTEIN METHYLTRANSFERASE"/>
    <property type="match status" value="1"/>
</dbReference>
<evidence type="ECO:0000256" key="1">
    <source>
        <dbReference type="ARBA" id="ARBA00001541"/>
    </source>
</evidence>
<gene>
    <name evidence="8" type="primary">cheR_2</name>
    <name evidence="8" type="ORF">GCM10025791_20850</name>
</gene>
<name>A0AAV3U1Y4_9ALTE</name>
<feature type="binding site" evidence="6">
    <location>
        <position position="85"/>
    </location>
    <ligand>
        <name>S-adenosyl-L-methionine</name>
        <dbReference type="ChEBI" id="CHEBI:59789"/>
    </ligand>
</feature>
<organism evidence="8 9">
    <name type="scientific">Halioxenophilus aromaticivorans</name>
    <dbReference type="NCBI Taxonomy" id="1306992"/>
    <lineage>
        <taxon>Bacteria</taxon>
        <taxon>Pseudomonadati</taxon>
        <taxon>Pseudomonadota</taxon>
        <taxon>Gammaproteobacteria</taxon>
        <taxon>Alteromonadales</taxon>
        <taxon>Alteromonadaceae</taxon>
        <taxon>Halioxenophilus</taxon>
    </lineage>
</organism>
<feature type="domain" description="CheR-type methyltransferase" evidence="7">
    <location>
        <begin position="3"/>
        <end position="279"/>
    </location>
</feature>
<feature type="binding site" evidence="6">
    <location>
        <position position="81"/>
    </location>
    <ligand>
        <name>S-adenosyl-L-methionine</name>
        <dbReference type="ChEBI" id="CHEBI:59789"/>
    </ligand>
</feature>
<feature type="binding site" evidence="6">
    <location>
        <begin position="224"/>
        <end position="225"/>
    </location>
    <ligand>
        <name>S-adenosyl-L-methionine</name>
        <dbReference type="ChEBI" id="CHEBI:59789"/>
    </ligand>
</feature>
<keyword evidence="2 5" id="KW-0489">Methyltransferase</keyword>